<dbReference type="EnsemblPlants" id="MELO3C020988.2.1">
    <property type="protein sequence ID" value="MELO3C020988.2.1"/>
    <property type="gene ID" value="MELO3C020988.2"/>
</dbReference>
<sequence>MNVSSENSRWWRNKGLRLKVTNWWCVQSLRRELARKLRLKRRVVARPLRPEKEDRRSVAAEEKGWSPDFLQLEKDHRSVTAEGKGWPGGSIGRETAQPWRRRFEH</sequence>
<dbReference type="Gramene" id="MELO3C020988.2.1">
    <property type="protein sequence ID" value="MELO3C020988.2.1"/>
    <property type="gene ID" value="MELO3C020988.2"/>
</dbReference>
<protein>
    <submittedName>
        <fullName evidence="2">Uncharacterized protein</fullName>
    </submittedName>
</protein>
<feature type="region of interest" description="Disordered" evidence="1">
    <location>
        <begin position="80"/>
        <end position="105"/>
    </location>
</feature>
<reference evidence="2" key="1">
    <citation type="submission" date="2023-03" db="UniProtKB">
        <authorList>
            <consortium name="EnsemblPlants"/>
        </authorList>
    </citation>
    <scope>IDENTIFICATION</scope>
</reference>
<dbReference type="AlphaFoldDB" id="A0A9I9DN90"/>
<evidence type="ECO:0000256" key="1">
    <source>
        <dbReference type="SAM" id="MobiDB-lite"/>
    </source>
</evidence>
<name>A0A9I9DN90_CUCME</name>
<organism evidence="2">
    <name type="scientific">Cucumis melo</name>
    <name type="common">Muskmelon</name>
    <dbReference type="NCBI Taxonomy" id="3656"/>
    <lineage>
        <taxon>Eukaryota</taxon>
        <taxon>Viridiplantae</taxon>
        <taxon>Streptophyta</taxon>
        <taxon>Embryophyta</taxon>
        <taxon>Tracheophyta</taxon>
        <taxon>Spermatophyta</taxon>
        <taxon>Magnoliopsida</taxon>
        <taxon>eudicotyledons</taxon>
        <taxon>Gunneridae</taxon>
        <taxon>Pentapetalae</taxon>
        <taxon>rosids</taxon>
        <taxon>fabids</taxon>
        <taxon>Cucurbitales</taxon>
        <taxon>Cucurbitaceae</taxon>
        <taxon>Benincaseae</taxon>
        <taxon>Cucumis</taxon>
    </lineage>
</organism>
<accession>A0A9I9DN90</accession>
<proteinExistence type="predicted"/>
<evidence type="ECO:0000313" key="2">
    <source>
        <dbReference type="EnsemblPlants" id="MELO3C020988.2.1"/>
    </source>
</evidence>